<evidence type="ECO:0000256" key="7">
    <source>
        <dbReference type="ARBA" id="ARBA00033354"/>
    </source>
</evidence>
<keyword evidence="11" id="KW-1185">Reference proteome</keyword>
<sequence length="174" mass="19284">MESKGILAIHTGNGKGKTTAALGLAFRALGHGQKVAIVQFIKGRKSTGENKLADQFPQLLEFHVTGRGFTWNSADPSQDIARAREAWELAQSIITEGTVNLLVLDELTYLVKYKMVAEEEILQALEKRPPHMHVVITGRDASERLIANADLVTEMKDIKHPYRQGISAQQGFDY</sequence>
<dbReference type="GO" id="GO:0009236">
    <property type="term" value="P:cobalamin biosynthetic process"/>
    <property type="evidence" value="ECO:0007669"/>
    <property type="project" value="UniProtKB-UniPathway"/>
</dbReference>
<dbReference type="NCBIfam" id="TIGR00708">
    <property type="entry name" value="cobA"/>
    <property type="match status" value="1"/>
</dbReference>
<gene>
    <name evidence="10" type="ORF">SAMN02745220_01081</name>
</gene>
<organism evidence="10 11">
    <name type="scientific">Desulfopila aestuarii DSM 18488</name>
    <dbReference type="NCBI Taxonomy" id="1121416"/>
    <lineage>
        <taxon>Bacteria</taxon>
        <taxon>Pseudomonadati</taxon>
        <taxon>Thermodesulfobacteriota</taxon>
        <taxon>Desulfobulbia</taxon>
        <taxon>Desulfobulbales</taxon>
        <taxon>Desulfocapsaceae</taxon>
        <taxon>Desulfopila</taxon>
    </lineage>
</organism>
<dbReference type="EC" id="2.5.1.17" evidence="3"/>
<dbReference type="NCBIfam" id="NF004637">
    <property type="entry name" value="PRK05986.1"/>
    <property type="match status" value="1"/>
</dbReference>
<dbReference type="PANTHER" id="PTHR46638:SF1">
    <property type="entry name" value="CORRINOID ADENOSYLTRANSFERASE"/>
    <property type="match status" value="1"/>
</dbReference>
<dbReference type="Proteomes" id="UP000184603">
    <property type="component" value="Unassembled WGS sequence"/>
</dbReference>
<dbReference type="SUPFAM" id="SSF52540">
    <property type="entry name" value="P-loop containing nucleoside triphosphate hydrolases"/>
    <property type="match status" value="1"/>
</dbReference>
<accession>A0A1M7Y180</accession>
<dbReference type="PANTHER" id="PTHR46638">
    <property type="entry name" value="CORRINOID ADENOSYLTRANSFERASE"/>
    <property type="match status" value="1"/>
</dbReference>
<dbReference type="EMBL" id="FRFE01000004">
    <property type="protein sequence ID" value="SHO45426.1"/>
    <property type="molecule type" value="Genomic_DNA"/>
</dbReference>
<evidence type="ECO:0000256" key="8">
    <source>
        <dbReference type="ARBA" id="ARBA00048555"/>
    </source>
</evidence>
<dbReference type="PIRSF" id="PIRSF015617">
    <property type="entry name" value="Adensltrnsf_CobA"/>
    <property type="match status" value="1"/>
</dbReference>
<evidence type="ECO:0000256" key="5">
    <source>
        <dbReference type="ARBA" id="ARBA00031529"/>
    </source>
</evidence>
<evidence type="ECO:0000313" key="10">
    <source>
        <dbReference type="EMBL" id="SHO45426.1"/>
    </source>
</evidence>
<comment type="pathway">
    <text evidence="1">Cofactor biosynthesis; adenosylcobalamin biosynthesis; adenosylcobalamin from cob(II)yrinate a,c-diamide: step 2/7.</text>
</comment>
<proteinExistence type="inferred from homology"/>
<reference evidence="10 11" key="1">
    <citation type="submission" date="2016-12" db="EMBL/GenBank/DDBJ databases">
        <authorList>
            <person name="Song W.-J."/>
            <person name="Kurnit D.M."/>
        </authorList>
    </citation>
    <scope>NUCLEOTIDE SEQUENCE [LARGE SCALE GENOMIC DNA]</scope>
    <source>
        <strain evidence="10 11">DSM 18488</strain>
    </source>
</reference>
<dbReference type="OrthoDB" id="9810309at2"/>
<evidence type="ECO:0000256" key="9">
    <source>
        <dbReference type="ARBA" id="ARBA00048692"/>
    </source>
</evidence>
<dbReference type="GO" id="GO:0008817">
    <property type="term" value="F:corrinoid adenosyltransferase activity"/>
    <property type="evidence" value="ECO:0007669"/>
    <property type="project" value="UniProtKB-EC"/>
</dbReference>
<dbReference type="CDD" id="cd00561">
    <property type="entry name" value="CobA_ACA"/>
    <property type="match status" value="1"/>
</dbReference>
<evidence type="ECO:0000256" key="1">
    <source>
        <dbReference type="ARBA" id="ARBA00005121"/>
    </source>
</evidence>
<comment type="catalytic activity">
    <reaction evidence="9">
        <text>2 cob(II)alamin + reduced [electron-transfer flavoprotein] + 2 ATP = 2 adenosylcob(III)alamin + 2 triphosphate + oxidized [electron-transfer flavoprotein] + 3 H(+)</text>
        <dbReference type="Rhea" id="RHEA:28671"/>
        <dbReference type="Rhea" id="RHEA-COMP:10685"/>
        <dbReference type="Rhea" id="RHEA-COMP:10686"/>
        <dbReference type="ChEBI" id="CHEBI:15378"/>
        <dbReference type="ChEBI" id="CHEBI:16304"/>
        <dbReference type="ChEBI" id="CHEBI:18036"/>
        <dbReference type="ChEBI" id="CHEBI:18408"/>
        <dbReference type="ChEBI" id="CHEBI:30616"/>
        <dbReference type="ChEBI" id="CHEBI:57692"/>
        <dbReference type="ChEBI" id="CHEBI:58307"/>
        <dbReference type="EC" id="2.5.1.17"/>
    </reaction>
</comment>
<name>A0A1M7Y180_9BACT</name>
<evidence type="ECO:0000256" key="4">
    <source>
        <dbReference type="ARBA" id="ARBA00024929"/>
    </source>
</evidence>
<dbReference type="RefSeq" id="WP_073612431.1">
    <property type="nucleotide sequence ID" value="NZ_FRFE01000004.1"/>
</dbReference>
<dbReference type="AlphaFoldDB" id="A0A1M7Y180"/>
<dbReference type="STRING" id="1121416.SAMN02745220_01081"/>
<dbReference type="GO" id="GO:0005524">
    <property type="term" value="F:ATP binding"/>
    <property type="evidence" value="ECO:0007669"/>
    <property type="project" value="InterPro"/>
</dbReference>
<comment type="similarity">
    <text evidence="2">Belongs to the Cob(I)alamin adenosyltransferase family.</text>
</comment>
<dbReference type="UniPathway" id="UPA00148">
    <property type="reaction ID" value="UER00233"/>
</dbReference>
<evidence type="ECO:0000313" key="11">
    <source>
        <dbReference type="Proteomes" id="UP000184603"/>
    </source>
</evidence>
<comment type="catalytic activity">
    <reaction evidence="8">
        <text>2 cob(II)yrinate a,c diamide + reduced [electron-transfer flavoprotein] + 2 ATP = 2 adenosylcob(III)yrinate a,c-diamide + 2 triphosphate + oxidized [electron-transfer flavoprotein] + 3 H(+)</text>
        <dbReference type="Rhea" id="RHEA:11528"/>
        <dbReference type="Rhea" id="RHEA-COMP:10685"/>
        <dbReference type="Rhea" id="RHEA-COMP:10686"/>
        <dbReference type="ChEBI" id="CHEBI:15378"/>
        <dbReference type="ChEBI" id="CHEBI:18036"/>
        <dbReference type="ChEBI" id="CHEBI:30616"/>
        <dbReference type="ChEBI" id="CHEBI:57692"/>
        <dbReference type="ChEBI" id="CHEBI:58307"/>
        <dbReference type="ChEBI" id="CHEBI:58503"/>
        <dbReference type="ChEBI" id="CHEBI:58537"/>
        <dbReference type="EC" id="2.5.1.17"/>
    </reaction>
</comment>
<dbReference type="InterPro" id="IPR003724">
    <property type="entry name" value="CblAdoTrfase_CobA"/>
</dbReference>
<evidence type="ECO:0000256" key="3">
    <source>
        <dbReference type="ARBA" id="ARBA00012454"/>
    </source>
</evidence>
<evidence type="ECO:0000256" key="6">
    <source>
        <dbReference type="ARBA" id="ARBA00033334"/>
    </source>
</evidence>
<comment type="function">
    <text evidence="4">Required for both de novo synthesis of the corrin ring for the assimilation of exogenous corrinoids. Participates in the adenosylation of a variety of incomplete and complete corrinoids.</text>
</comment>
<dbReference type="InterPro" id="IPR027417">
    <property type="entry name" value="P-loop_NTPase"/>
</dbReference>
<keyword evidence="10" id="KW-0808">Transferase</keyword>
<dbReference type="Pfam" id="PF02572">
    <property type="entry name" value="CobA_CobO_BtuR"/>
    <property type="match status" value="1"/>
</dbReference>
<protein>
    <recommendedName>
        <fullName evidence="3">corrinoid adenosyltransferase</fullName>
        <ecNumber evidence="3">2.5.1.17</ecNumber>
    </recommendedName>
    <alternativeName>
        <fullName evidence="5">Cob(II)alamin adenosyltransferase</fullName>
    </alternativeName>
    <alternativeName>
        <fullName evidence="7">Cob(II)yrinic acid a,c-diamide adenosyltransferase</fullName>
    </alternativeName>
    <alternativeName>
        <fullName evidence="6">Cobinamide/cobalamin adenosyltransferase</fullName>
    </alternativeName>
</protein>
<evidence type="ECO:0000256" key="2">
    <source>
        <dbReference type="ARBA" id="ARBA00007487"/>
    </source>
</evidence>
<dbReference type="Gene3D" id="3.40.50.300">
    <property type="entry name" value="P-loop containing nucleotide triphosphate hydrolases"/>
    <property type="match status" value="1"/>
</dbReference>